<proteinExistence type="predicted"/>
<accession>A0AAP0E8I2</accession>
<organism evidence="1 2">
    <name type="scientific">Stephania cephalantha</name>
    <dbReference type="NCBI Taxonomy" id="152367"/>
    <lineage>
        <taxon>Eukaryota</taxon>
        <taxon>Viridiplantae</taxon>
        <taxon>Streptophyta</taxon>
        <taxon>Embryophyta</taxon>
        <taxon>Tracheophyta</taxon>
        <taxon>Spermatophyta</taxon>
        <taxon>Magnoliopsida</taxon>
        <taxon>Ranunculales</taxon>
        <taxon>Menispermaceae</taxon>
        <taxon>Menispermoideae</taxon>
        <taxon>Cissampelideae</taxon>
        <taxon>Stephania</taxon>
    </lineage>
</organism>
<evidence type="ECO:0000313" key="2">
    <source>
        <dbReference type="Proteomes" id="UP001419268"/>
    </source>
</evidence>
<sequence length="90" mass="10123">MGEEEVSHMEVYHEVMPKARNFQFANETFVAVRTSHGIRGEHLIGWECPPTHWSKINTDGALKRDHGEASAGGLIRDSSGDWKGWICNES</sequence>
<dbReference type="AlphaFoldDB" id="A0AAP0E8I2"/>
<dbReference type="PANTHER" id="PTHR47723:SF19">
    <property type="entry name" value="POLYNUCLEOTIDYL TRANSFERASE, RIBONUCLEASE H-LIKE SUPERFAMILY PROTEIN"/>
    <property type="match status" value="1"/>
</dbReference>
<gene>
    <name evidence="1" type="ORF">Scep_027693</name>
</gene>
<comment type="caution">
    <text evidence="1">The sequence shown here is derived from an EMBL/GenBank/DDBJ whole genome shotgun (WGS) entry which is preliminary data.</text>
</comment>
<dbReference type="Proteomes" id="UP001419268">
    <property type="component" value="Unassembled WGS sequence"/>
</dbReference>
<dbReference type="InterPro" id="IPR053151">
    <property type="entry name" value="RNase_H-like"/>
</dbReference>
<dbReference type="EMBL" id="JBBNAG010000012">
    <property type="protein sequence ID" value="KAK9088611.1"/>
    <property type="molecule type" value="Genomic_DNA"/>
</dbReference>
<name>A0AAP0E8I2_9MAGN</name>
<reference evidence="1 2" key="1">
    <citation type="submission" date="2024-01" db="EMBL/GenBank/DDBJ databases">
        <title>Genome assemblies of Stephania.</title>
        <authorList>
            <person name="Yang L."/>
        </authorList>
    </citation>
    <scope>NUCLEOTIDE SEQUENCE [LARGE SCALE GENOMIC DNA]</scope>
    <source>
        <strain evidence="1">JXDWG</strain>
        <tissue evidence="1">Leaf</tissue>
    </source>
</reference>
<evidence type="ECO:0000313" key="1">
    <source>
        <dbReference type="EMBL" id="KAK9088611.1"/>
    </source>
</evidence>
<evidence type="ECO:0008006" key="3">
    <source>
        <dbReference type="Google" id="ProtNLM"/>
    </source>
</evidence>
<dbReference type="PANTHER" id="PTHR47723">
    <property type="entry name" value="OS05G0353850 PROTEIN"/>
    <property type="match status" value="1"/>
</dbReference>
<protein>
    <recommendedName>
        <fullName evidence="3">RNase H type-1 domain-containing protein</fullName>
    </recommendedName>
</protein>
<keyword evidence="2" id="KW-1185">Reference proteome</keyword>